<dbReference type="EMBL" id="JAHYXK010000018">
    <property type="protein sequence ID" value="MBW7468753.1"/>
    <property type="molecule type" value="Genomic_DNA"/>
</dbReference>
<keyword evidence="4" id="KW-1185">Reference proteome</keyword>
<gene>
    <name evidence="3" type="ORF">K0O23_16885</name>
</gene>
<dbReference type="InterPro" id="IPR013099">
    <property type="entry name" value="K_chnl_dom"/>
</dbReference>
<keyword evidence="1" id="KW-1133">Transmembrane helix</keyword>
<evidence type="ECO:0000313" key="3">
    <source>
        <dbReference type="EMBL" id="MBW7468753.1"/>
    </source>
</evidence>
<feature type="transmembrane region" description="Helical" evidence="1">
    <location>
        <begin position="60"/>
        <end position="87"/>
    </location>
</feature>
<reference evidence="3 4" key="1">
    <citation type="journal article" date="2016" name="Int. J. Syst. Evol. Microbiol.">
        <title>Pontibacter aydingkolensis sp. nov., isolated from soil of a salt lake.</title>
        <authorList>
            <person name="Osman G."/>
            <person name="Zhang T."/>
            <person name="Lou K."/>
            <person name="Gao Y."/>
            <person name="Chang W."/>
            <person name="Lin Q."/>
            <person name="Yang H.M."/>
            <person name="Huo X.D."/>
            <person name="Wang N."/>
        </authorList>
    </citation>
    <scope>NUCLEOTIDE SEQUENCE [LARGE SCALE GENOMIC DNA]</scope>
    <source>
        <strain evidence="3 4">KACC 19255</strain>
    </source>
</reference>
<keyword evidence="3" id="KW-0407">Ion channel</keyword>
<keyword evidence="3" id="KW-0813">Transport</keyword>
<organism evidence="3 4">
    <name type="scientific">Pontibacter aydingkolensis</name>
    <dbReference type="NCBI Taxonomy" id="1911536"/>
    <lineage>
        <taxon>Bacteria</taxon>
        <taxon>Pseudomonadati</taxon>
        <taxon>Bacteroidota</taxon>
        <taxon>Cytophagia</taxon>
        <taxon>Cytophagales</taxon>
        <taxon>Hymenobacteraceae</taxon>
        <taxon>Pontibacter</taxon>
    </lineage>
</organism>
<proteinExistence type="predicted"/>
<dbReference type="GO" id="GO:0034220">
    <property type="term" value="P:monoatomic ion transmembrane transport"/>
    <property type="evidence" value="ECO:0007669"/>
    <property type="project" value="UniProtKB-KW"/>
</dbReference>
<accession>A0ABS7CY12</accession>
<sequence length="338" mass="37685">MKYIYLVTGILLFLVVIVDIIKTTFTSKGGGPVTTMLSHSIWRVFFILSGKKGNSILLSYAGTAILIAVLLSWVAGMWIGLLLMLLSDPDSVVNSTTRASTDFLEKLYYAGFTLSTLGVGDYNASTNLWRVVTSVAAFSGLAFITASITYFVPVLQAVGLQSKLSLYIHSMGLTPQKILKNGWNGEDFSSFSENVADVCQMLMQHIMHHHSYPVIHYFNNNEPKLAVSPAIVTLAEVYHLLKCAIPPHKCIDKVKMSMLQTTIDSYINVIKSDFLENGSPEANAPIPDLQELRTEGIPLQDETLFRKVILEEVHDRRKLLTRMLETDGWSWKQVYGEV</sequence>
<dbReference type="Proteomes" id="UP000813018">
    <property type="component" value="Unassembled WGS sequence"/>
</dbReference>
<keyword evidence="1" id="KW-0472">Membrane</keyword>
<dbReference type="Gene3D" id="1.10.287.70">
    <property type="match status" value="1"/>
</dbReference>
<feature type="transmembrane region" description="Helical" evidence="1">
    <location>
        <begin position="131"/>
        <end position="152"/>
    </location>
</feature>
<evidence type="ECO:0000256" key="1">
    <source>
        <dbReference type="SAM" id="Phobius"/>
    </source>
</evidence>
<keyword evidence="1" id="KW-0812">Transmembrane</keyword>
<evidence type="ECO:0000259" key="2">
    <source>
        <dbReference type="Pfam" id="PF07885"/>
    </source>
</evidence>
<dbReference type="SUPFAM" id="SSF81324">
    <property type="entry name" value="Voltage-gated potassium channels"/>
    <property type="match status" value="1"/>
</dbReference>
<evidence type="ECO:0000313" key="4">
    <source>
        <dbReference type="Proteomes" id="UP000813018"/>
    </source>
</evidence>
<name>A0ABS7CY12_9BACT</name>
<dbReference type="RefSeq" id="WP_219878622.1">
    <property type="nucleotide sequence ID" value="NZ_JAHYXK010000018.1"/>
</dbReference>
<keyword evidence="3" id="KW-0406">Ion transport</keyword>
<dbReference type="Pfam" id="PF07885">
    <property type="entry name" value="Ion_trans_2"/>
    <property type="match status" value="1"/>
</dbReference>
<comment type="caution">
    <text evidence="3">The sequence shown here is derived from an EMBL/GenBank/DDBJ whole genome shotgun (WGS) entry which is preliminary data.</text>
</comment>
<feature type="domain" description="Potassium channel" evidence="2">
    <location>
        <begin position="70"/>
        <end position="155"/>
    </location>
</feature>
<protein>
    <submittedName>
        <fullName evidence="3">Potassium channel family protein</fullName>
    </submittedName>
</protein>